<keyword evidence="2" id="KW-1185">Reference proteome</keyword>
<dbReference type="EMBL" id="BMAU01021221">
    <property type="protein sequence ID" value="GFY00574.1"/>
    <property type="molecule type" value="Genomic_DNA"/>
</dbReference>
<evidence type="ECO:0000313" key="1">
    <source>
        <dbReference type="EMBL" id="GFY00574.1"/>
    </source>
</evidence>
<proteinExistence type="predicted"/>
<dbReference type="AlphaFoldDB" id="A0A8X6V5Z3"/>
<organism evidence="1 2">
    <name type="scientific">Trichonephila clavipes</name>
    <name type="common">Golden silk orbweaver</name>
    <name type="synonym">Nephila clavipes</name>
    <dbReference type="NCBI Taxonomy" id="2585209"/>
    <lineage>
        <taxon>Eukaryota</taxon>
        <taxon>Metazoa</taxon>
        <taxon>Ecdysozoa</taxon>
        <taxon>Arthropoda</taxon>
        <taxon>Chelicerata</taxon>
        <taxon>Arachnida</taxon>
        <taxon>Araneae</taxon>
        <taxon>Araneomorphae</taxon>
        <taxon>Entelegynae</taxon>
        <taxon>Araneoidea</taxon>
        <taxon>Nephilidae</taxon>
        <taxon>Trichonephila</taxon>
    </lineage>
</organism>
<name>A0A8X6V5Z3_TRICX</name>
<gene>
    <name evidence="1" type="primary">NCL1_51000</name>
    <name evidence="1" type="ORF">TNCV_2139711</name>
</gene>
<dbReference type="Proteomes" id="UP000887159">
    <property type="component" value="Unassembled WGS sequence"/>
</dbReference>
<comment type="caution">
    <text evidence="1">The sequence shown here is derived from an EMBL/GenBank/DDBJ whole genome shotgun (WGS) entry which is preliminary data.</text>
</comment>
<reference evidence="1" key="1">
    <citation type="submission" date="2020-08" db="EMBL/GenBank/DDBJ databases">
        <title>Multicomponent nature underlies the extraordinary mechanical properties of spider dragline silk.</title>
        <authorList>
            <person name="Kono N."/>
            <person name="Nakamura H."/>
            <person name="Mori M."/>
            <person name="Yoshida Y."/>
            <person name="Ohtoshi R."/>
            <person name="Malay A.D."/>
            <person name="Moran D.A.P."/>
            <person name="Tomita M."/>
            <person name="Numata K."/>
            <person name="Arakawa K."/>
        </authorList>
    </citation>
    <scope>NUCLEOTIDE SEQUENCE</scope>
</reference>
<accession>A0A8X6V5Z3</accession>
<sequence>MQENHITKKVFDAQPMSTRRKGRQNFGWIDGLEKNRLVLRTRRWRIPARRRLDWKRLLEKAKTHPGFSSH</sequence>
<protein>
    <submittedName>
        <fullName evidence="1">Uncharacterized protein</fullName>
    </submittedName>
</protein>
<evidence type="ECO:0000313" key="2">
    <source>
        <dbReference type="Proteomes" id="UP000887159"/>
    </source>
</evidence>